<feature type="chain" id="PRO_5045796670" evidence="1">
    <location>
        <begin position="22"/>
        <end position="246"/>
    </location>
</feature>
<proteinExistence type="predicted"/>
<gene>
    <name evidence="4" type="primary">traK</name>
    <name evidence="4" type="ORF">KYI95_19960</name>
</gene>
<sequence length="246" mass="26060">MKITLAALAVAGALASLPAAAQYAVPGPTGTPFENNAHLKAQMSTTSPNKIVIDGELITGVTGPEGAYTKETTADGALLIAPLTTRDFTVFIETANGISLSLDVSPRPGSGRTIELIPADAPVKANPDAEAWEESQPFQTTLVSLARTVVNRGVPDGYTDMKVSRGPAYNPPAGVLLTPERQLVGSHLRVVRYRMKNTGYVTRMLAEKQFWQKGVRAVMLSTNTLYASGEGLLWVVFSTGTEGGDE</sequence>
<feature type="signal peptide" evidence="1">
    <location>
        <begin position="1"/>
        <end position="21"/>
    </location>
</feature>
<evidence type="ECO:0000259" key="2">
    <source>
        <dbReference type="Pfam" id="PF06586"/>
    </source>
</evidence>
<keyword evidence="5" id="KW-1185">Reference proteome</keyword>
<evidence type="ECO:0000313" key="5">
    <source>
        <dbReference type="Proteomes" id="UP001197236"/>
    </source>
</evidence>
<reference evidence="4 5" key="1">
    <citation type="submission" date="2021-07" db="EMBL/GenBank/DDBJ databases">
        <title>A novel phosphonate cluster across the Pantoea species complex is important for pathogenicity in onion.</title>
        <authorList>
            <person name="Zhao M."/>
            <person name="Stice S."/>
            <person name="Shin G.Y."/>
            <person name="Coutinho T."/>
            <person name="Gitaitis R."/>
            <person name="Kvitko B."/>
            <person name="Dutta B."/>
        </authorList>
    </citation>
    <scope>NUCLEOTIDE SEQUENCE [LARGE SCALE GENOMIC DNA]</scope>
    <source>
        <strain evidence="4 5">BD 382</strain>
    </source>
</reference>
<dbReference type="NCBIfam" id="NF010296">
    <property type="entry name" value="PRK13736.1"/>
    <property type="match status" value="1"/>
</dbReference>
<protein>
    <submittedName>
        <fullName evidence="4">Type-F conjugative transfer system secretin TraK</fullName>
    </submittedName>
</protein>
<dbReference type="RefSeq" id="WP_029571073.1">
    <property type="nucleotide sequence ID" value="NZ_CP193912.1"/>
</dbReference>
<dbReference type="Pfam" id="PF06586">
    <property type="entry name" value="TraK_N"/>
    <property type="match status" value="1"/>
</dbReference>
<dbReference type="InterPro" id="IPR014126">
    <property type="entry name" value="TraK_Ftype"/>
</dbReference>
<accession>A0ABS6VJJ0</accession>
<comment type="caution">
    <text evidence="4">The sequence shown here is derived from an EMBL/GenBank/DDBJ whole genome shotgun (WGS) entry which is preliminary data.</text>
</comment>
<feature type="domain" description="TraK N-terminal" evidence="2">
    <location>
        <begin position="33"/>
        <end position="119"/>
    </location>
</feature>
<organism evidence="4 5">
    <name type="scientific">Pantoea allii</name>
    <dbReference type="NCBI Taxonomy" id="574096"/>
    <lineage>
        <taxon>Bacteria</taxon>
        <taxon>Pseudomonadati</taxon>
        <taxon>Pseudomonadota</taxon>
        <taxon>Gammaproteobacteria</taxon>
        <taxon>Enterobacterales</taxon>
        <taxon>Erwiniaceae</taxon>
        <taxon>Pantoea</taxon>
    </lineage>
</organism>
<evidence type="ECO:0000313" key="4">
    <source>
        <dbReference type="EMBL" id="MBW1259450.1"/>
    </source>
</evidence>
<evidence type="ECO:0000259" key="3">
    <source>
        <dbReference type="Pfam" id="PF23536"/>
    </source>
</evidence>
<evidence type="ECO:0000256" key="1">
    <source>
        <dbReference type="SAM" id="SignalP"/>
    </source>
</evidence>
<dbReference type="InterPro" id="IPR010563">
    <property type="entry name" value="TraK_N"/>
</dbReference>
<dbReference type="InterPro" id="IPR055397">
    <property type="entry name" value="TraK_C"/>
</dbReference>
<keyword evidence="1" id="KW-0732">Signal</keyword>
<name>A0ABS6VJJ0_9GAMM</name>
<dbReference type="NCBIfam" id="TIGR02756">
    <property type="entry name" value="TraK_Ftype"/>
    <property type="match status" value="1"/>
</dbReference>
<dbReference type="EMBL" id="JAHVXZ010000016">
    <property type="protein sequence ID" value="MBW1259450.1"/>
    <property type="molecule type" value="Genomic_DNA"/>
</dbReference>
<feature type="domain" description="TraK C-terminal" evidence="3">
    <location>
        <begin position="131"/>
        <end position="228"/>
    </location>
</feature>
<dbReference type="Pfam" id="PF23536">
    <property type="entry name" value="TraK_C"/>
    <property type="match status" value="1"/>
</dbReference>
<dbReference type="Proteomes" id="UP001197236">
    <property type="component" value="Unassembled WGS sequence"/>
</dbReference>